<dbReference type="PANTHER" id="PTHR11364">
    <property type="entry name" value="THIOSULFATE SULFERTANSFERASE"/>
    <property type="match status" value="1"/>
</dbReference>
<dbReference type="PROSITE" id="PS50206">
    <property type="entry name" value="RHODANESE_3"/>
    <property type="match status" value="2"/>
</dbReference>
<keyword evidence="1 4" id="KW-0808">Transferase</keyword>
<dbReference type="InterPro" id="IPR045078">
    <property type="entry name" value="TST/MPST-like"/>
</dbReference>
<gene>
    <name evidence="4" type="ORF">SAMN05661109_02709</name>
</gene>
<evidence type="ECO:0000313" key="4">
    <source>
        <dbReference type="EMBL" id="SES32671.1"/>
    </source>
</evidence>
<keyword evidence="5" id="KW-1185">Reference proteome</keyword>
<evidence type="ECO:0000313" key="5">
    <source>
        <dbReference type="Proteomes" id="UP000198929"/>
    </source>
</evidence>
<dbReference type="SUPFAM" id="SSF52821">
    <property type="entry name" value="Rhodanese/Cell cycle control phosphatase"/>
    <property type="match status" value="2"/>
</dbReference>
<evidence type="ECO:0000256" key="2">
    <source>
        <dbReference type="ARBA" id="ARBA00022737"/>
    </source>
</evidence>
<feature type="domain" description="Rhodanese" evidence="3">
    <location>
        <begin position="16"/>
        <end position="134"/>
    </location>
</feature>
<proteinExistence type="predicted"/>
<sequence>MNVFISADTLNDYIRNGKKLTIMASLWSPYEGGAAAKFQSHHIPTSVFCHVAYSLAGLPGSEAGRNPMPPVEHLEVSFREWGLEKDRPIVVYDEGNNVYASRAWWTLRWAGVEDVRILDGGLREWDRKGYDTIAGPGNIVVGSDMEVEPNSLPTATMDEVRKFEGLLIDARNESRFAGRREILDLKSGHIPGAVNIPMPDLFDDKMRVRSEDEIRDRFAQVGITQNTDPASVITYSGSGNHSSSLLAVMAHAGLPIITHYVEGWSQWAGNVNNKVARNI</sequence>
<dbReference type="GO" id="GO:0004792">
    <property type="term" value="F:thiosulfate-cyanide sulfurtransferase activity"/>
    <property type="evidence" value="ECO:0007669"/>
    <property type="project" value="TreeGrafter"/>
</dbReference>
<name>A0A1H9WFV2_9CORY</name>
<keyword evidence="2" id="KW-0677">Repeat</keyword>
<dbReference type="InterPro" id="IPR036873">
    <property type="entry name" value="Rhodanese-like_dom_sf"/>
</dbReference>
<keyword evidence="4" id="KW-0670">Pyruvate</keyword>
<dbReference type="AlphaFoldDB" id="A0A1H9WFV2"/>
<dbReference type="Pfam" id="PF00581">
    <property type="entry name" value="Rhodanese"/>
    <property type="match status" value="2"/>
</dbReference>
<feature type="domain" description="Rhodanese" evidence="3">
    <location>
        <begin position="161"/>
        <end position="276"/>
    </location>
</feature>
<dbReference type="CDD" id="cd01448">
    <property type="entry name" value="TST_Repeat_1"/>
    <property type="match status" value="1"/>
</dbReference>
<evidence type="ECO:0000259" key="3">
    <source>
        <dbReference type="PROSITE" id="PS50206"/>
    </source>
</evidence>
<dbReference type="EMBL" id="FOGQ01000021">
    <property type="protein sequence ID" value="SES32671.1"/>
    <property type="molecule type" value="Genomic_DNA"/>
</dbReference>
<evidence type="ECO:0000256" key="1">
    <source>
        <dbReference type="ARBA" id="ARBA00022679"/>
    </source>
</evidence>
<dbReference type="InterPro" id="IPR001763">
    <property type="entry name" value="Rhodanese-like_dom"/>
</dbReference>
<dbReference type="RefSeq" id="WP_092260983.1">
    <property type="nucleotide sequence ID" value="NZ_CP047199.1"/>
</dbReference>
<reference evidence="5" key="1">
    <citation type="submission" date="2016-10" db="EMBL/GenBank/DDBJ databases">
        <authorList>
            <person name="Varghese N."/>
            <person name="Submissions S."/>
        </authorList>
    </citation>
    <scope>NUCLEOTIDE SEQUENCE [LARGE SCALE GENOMIC DNA]</scope>
    <source>
        <strain evidence="5">DSM 20524</strain>
    </source>
</reference>
<dbReference type="PANTHER" id="PTHR11364:SF27">
    <property type="entry name" value="SULFURTRANSFERASE"/>
    <property type="match status" value="1"/>
</dbReference>
<protein>
    <submittedName>
        <fullName evidence="4">Thiosulfate/3-mercaptopyruvate sulfurtransferase</fullName>
    </submittedName>
</protein>
<dbReference type="STRING" id="1121357.SAMN05661109_02709"/>
<accession>A0A1H9WFV2</accession>
<dbReference type="Proteomes" id="UP000198929">
    <property type="component" value="Unassembled WGS sequence"/>
</dbReference>
<dbReference type="SMART" id="SM00450">
    <property type="entry name" value="RHOD"/>
    <property type="match status" value="2"/>
</dbReference>
<dbReference type="Gene3D" id="3.40.250.10">
    <property type="entry name" value="Rhodanese-like domain"/>
    <property type="match status" value="2"/>
</dbReference>
<organism evidence="4 5">
    <name type="scientific">Corynebacterium cystitidis DSM 20524</name>
    <dbReference type="NCBI Taxonomy" id="1121357"/>
    <lineage>
        <taxon>Bacteria</taxon>
        <taxon>Bacillati</taxon>
        <taxon>Actinomycetota</taxon>
        <taxon>Actinomycetes</taxon>
        <taxon>Mycobacteriales</taxon>
        <taxon>Corynebacteriaceae</taxon>
        <taxon>Corynebacterium</taxon>
    </lineage>
</organism>